<dbReference type="Proteomes" id="UP000267096">
    <property type="component" value="Unassembled WGS sequence"/>
</dbReference>
<dbReference type="EMBL" id="UYRR01032451">
    <property type="protein sequence ID" value="VDK55681.1"/>
    <property type="molecule type" value="Genomic_DNA"/>
</dbReference>
<gene>
    <name evidence="2" type="ORF">ASIM_LOCUS15631</name>
</gene>
<name>A0A3P6SP54_ANISI</name>
<sequence length="255" mass="29008">MFFSWVLNGIVHALVIFYIGYHTFKSDVFWSHGRVGNLRCFGTAVNIMSLVAFGGSLVMLSTFMFSYCLTSPASPVVRVDAEMADIILDILYSPQIILFIIIATFVAISIDILFNAIQRLLYNSLHDEALSKQLIMGKKIDALSESFTKVRQFMMRTSESALNLVNHPFKTRELNSFFDEGAIVPQSDIVRIYDSRMPKQAGSSIRSERSFRYSDRLLTVDTSSLQMEKHFSNDDDVSEWNNLSKTFEFKLLATN</sequence>
<reference evidence="2 3" key="1">
    <citation type="submission" date="2018-11" db="EMBL/GenBank/DDBJ databases">
        <authorList>
            <consortium name="Pathogen Informatics"/>
        </authorList>
    </citation>
    <scope>NUCLEOTIDE SEQUENCE [LARGE SCALE GENOMIC DNA]</scope>
</reference>
<evidence type="ECO:0000313" key="3">
    <source>
        <dbReference type="Proteomes" id="UP000267096"/>
    </source>
</evidence>
<keyword evidence="1" id="KW-0812">Transmembrane</keyword>
<organism evidence="2 3">
    <name type="scientific">Anisakis simplex</name>
    <name type="common">Herring worm</name>
    <dbReference type="NCBI Taxonomy" id="6269"/>
    <lineage>
        <taxon>Eukaryota</taxon>
        <taxon>Metazoa</taxon>
        <taxon>Ecdysozoa</taxon>
        <taxon>Nematoda</taxon>
        <taxon>Chromadorea</taxon>
        <taxon>Rhabditida</taxon>
        <taxon>Spirurina</taxon>
        <taxon>Ascaridomorpha</taxon>
        <taxon>Ascaridoidea</taxon>
        <taxon>Anisakidae</taxon>
        <taxon>Anisakis</taxon>
        <taxon>Anisakis simplex complex</taxon>
    </lineage>
</organism>
<proteinExistence type="predicted"/>
<feature type="transmembrane region" description="Helical" evidence="1">
    <location>
        <begin position="45"/>
        <end position="67"/>
    </location>
</feature>
<keyword evidence="1" id="KW-1133">Transmembrane helix</keyword>
<dbReference type="AlphaFoldDB" id="A0A3P6SP54"/>
<keyword evidence="1" id="KW-0472">Membrane</keyword>
<protein>
    <submittedName>
        <fullName evidence="2">Uncharacterized protein</fullName>
    </submittedName>
</protein>
<feature type="transmembrane region" description="Helical" evidence="1">
    <location>
        <begin position="6"/>
        <end position="24"/>
    </location>
</feature>
<evidence type="ECO:0000313" key="2">
    <source>
        <dbReference type="EMBL" id="VDK55681.1"/>
    </source>
</evidence>
<accession>A0A3P6SP54</accession>
<feature type="transmembrane region" description="Helical" evidence="1">
    <location>
        <begin position="96"/>
        <end position="117"/>
    </location>
</feature>
<keyword evidence="3" id="KW-1185">Reference proteome</keyword>
<dbReference type="OrthoDB" id="377733at2759"/>
<evidence type="ECO:0000256" key="1">
    <source>
        <dbReference type="SAM" id="Phobius"/>
    </source>
</evidence>